<accession>A0A845ST73</accession>
<comment type="caution">
    <text evidence="1">The sequence shown here is derived from an EMBL/GenBank/DDBJ whole genome shotgun (WGS) entry which is preliminary data.</text>
</comment>
<dbReference type="Proteomes" id="UP000462501">
    <property type="component" value="Unassembled WGS sequence"/>
</dbReference>
<dbReference type="AlphaFoldDB" id="A0A845ST73"/>
<dbReference type="EMBL" id="VIQT01000002">
    <property type="protein sequence ID" value="NDO37763.1"/>
    <property type="molecule type" value="Genomic_DNA"/>
</dbReference>
<evidence type="ECO:0000313" key="1">
    <source>
        <dbReference type="EMBL" id="NDO37763.1"/>
    </source>
</evidence>
<name>A0A845ST73_9FIRM</name>
<proteinExistence type="predicted"/>
<evidence type="ECO:0000313" key="2">
    <source>
        <dbReference type="Proteomes" id="UP000462501"/>
    </source>
</evidence>
<protein>
    <submittedName>
        <fullName evidence="1">Uncharacterized protein</fullName>
    </submittedName>
</protein>
<organism evidence="1 2">
    <name type="scientific">Anaerotruncus colihominis</name>
    <dbReference type="NCBI Taxonomy" id="169435"/>
    <lineage>
        <taxon>Bacteria</taxon>
        <taxon>Bacillati</taxon>
        <taxon>Bacillota</taxon>
        <taxon>Clostridia</taxon>
        <taxon>Eubacteriales</taxon>
        <taxon>Oscillospiraceae</taxon>
        <taxon>Anaerotruncus</taxon>
    </lineage>
</organism>
<gene>
    <name evidence="1" type="ORF">FMM72_00620</name>
</gene>
<reference evidence="1 2" key="1">
    <citation type="submission" date="2019-06" db="EMBL/GenBank/DDBJ databases">
        <title>Draft genome sequences of 15 bacterial species constituting the stable defined intestinal microbiota of the GM15 gnotobiotic mouse model.</title>
        <authorList>
            <person name="Elie C."/>
            <person name="Mathieu A."/>
            <person name="Saliou A."/>
            <person name="Darnaud M."/>
            <person name="Leulier F."/>
            <person name="Tamellini A."/>
        </authorList>
    </citation>
    <scope>NUCLEOTIDE SEQUENCE [LARGE SCALE GENOMIC DNA]</scope>
    <source>
        <strain evidence="1 2">JM4-15</strain>
    </source>
</reference>
<dbReference type="RefSeq" id="WP_162220246.1">
    <property type="nucleotide sequence ID" value="NZ_VIQT01000002.1"/>
</dbReference>
<sequence length="127" mass="15167">MTLREMLEIIDFDYVIEEDEIRLIDQTEVYLGTIAEERWPAEQGSVPDIIDRMTRYWNDYVYEALVNPSLNSSGKELDGYKDNRSYEELLRYCETHEIGQYWVETLYYIVHPDEVIFEEEANSSYAN</sequence>